<dbReference type="PANTHER" id="PTHR46401">
    <property type="entry name" value="GLYCOSYLTRANSFERASE WBBK-RELATED"/>
    <property type="match status" value="1"/>
</dbReference>
<dbReference type="Gene3D" id="3.40.50.2000">
    <property type="entry name" value="Glycogen Phosphorylase B"/>
    <property type="match status" value="2"/>
</dbReference>
<dbReference type="InterPro" id="IPR028098">
    <property type="entry name" value="Glyco_trans_4-like_N"/>
</dbReference>
<protein>
    <submittedName>
        <fullName evidence="5">Glycosyltransferase family 4 protein</fullName>
    </submittedName>
</protein>
<organism evidence="5 6">
    <name type="scientific">Brevibacterium spongiae</name>
    <dbReference type="NCBI Taxonomy" id="2909672"/>
    <lineage>
        <taxon>Bacteria</taxon>
        <taxon>Bacillati</taxon>
        <taxon>Actinomycetota</taxon>
        <taxon>Actinomycetes</taxon>
        <taxon>Micrococcales</taxon>
        <taxon>Brevibacteriaceae</taxon>
        <taxon>Brevibacterium</taxon>
    </lineage>
</organism>
<proteinExistence type="predicted"/>
<evidence type="ECO:0000313" key="6">
    <source>
        <dbReference type="Proteomes" id="UP001064879"/>
    </source>
</evidence>
<keyword evidence="6" id="KW-1185">Reference proteome</keyword>
<gene>
    <name evidence="5" type="ORF">L1F31_08650</name>
</gene>
<dbReference type="Pfam" id="PF13439">
    <property type="entry name" value="Glyco_transf_4"/>
    <property type="match status" value="1"/>
</dbReference>
<feature type="domain" description="Glycosyltransferase subfamily 4-like N-terminal" evidence="4">
    <location>
        <begin position="92"/>
        <end position="187"/>
    </location>
</feature>
<dbReference type="Proteomes" id="UP001064879">
    <property type="component" value="Chromosome"/>
</dbReference>
<evidence type="ECO:0000313" key="5">
    <source>
        <dbReference type="EMBL" id="UVI37702.1"/>
    </source>
</evidence>
<evidence type="ECO:0000256" key="1">
    <source>
        <dbReference type="ARBA" id="ARBA00022676"/>
    </source>
</evidence>
<sequence length="380" mass="41229">MSKSTMSLQPESRLSVFFDARFTRTTHHDGISRYGACLLAALLEAVEGTDIDVTAIISDEAQLALLPDCRWVRLNDPTSPAEVAIAGKLNGLGADVVFSTMQTMGSFGRNYGLILTIHDLIYYSHPQPPKDLPLPIRLLWRAYHLSFVPQRLLLNRADAVAAVSQTTKDLIAAHRLTTKPVAVVSNAAEVAAAGARTVNRSAARTLIYMGAFLPYKNVEALILALEYLPGWTLHVASRIDGPREAQLRALIPDRARVVFHRGVSEERYAELLDEATALVTASREEGFGLPVIEAMAQGVPVAVSDIPIFKEIAGDAAVYFDQEDPRAIAAAISELTEPGTWEQKSQAGLVQSQTFAWEDSAQALVELIRTVAAERGSGSV</sequence>
<keyword evidence="1" id="KW-0328">Glycosyltransferase</keyword>
<evidence type="ECO:0000256" key="2">
    <source>
        <dbReference type="ARBA" id="ARBA00022679"/>
    </source>
</evidence>
<dbReference type="InterPro" id="IPR001296">
    <property type="entry name" value="Glyco_trans_1"/>
</dbReference>
<dbReference type="EMBL" id="CP093443">
    <property type="protein sequence ID" value="UVI37702.1"/>
    <property type="molecule type" value="Genomic_DNA"/>
</dbReference>
<reference evidence="5" key="1">
    <citation type="submission" date="2022-03" db="EMBL/GenBank/DDBJ databases">
        <title>Brevibacterium spongiae sp. nov., isolated from marine sponge.</title>
        <authorList>
            <person name="Li Z."/>
            <person name="Zhang M."/>
        </authorList>
    </citation>
    <scope>NUCLEOTIDE SEQUENCE</scope>
    <source>
        <strain evidence="5">WHS-Z9</strain>
    </source>
</reference>
<accession>A0ABY5ST48</accession>
<evidence type="ECO:0000259" key="3">
    <source>
        <dbReference type="Pfam" id="PF00534"/>
    </source>
</evidence>
<dbReference type="SUPFAM" id="SSF53756">
    <property type="entry name" value="UDP-Glycosyltransferase/glycogen phosphorylase"/>
    <property type="match status" value="1"/>
</dbReference>
<name>A0ABY5ST48_9MICO</name>
<dbReference type="RefSeq" id="WP_265420238.1">
    <property type="nucleotide sequence ID" value="NZ_CP093443.1"/>
</dbReference>
<evidence type="ECO:0000259" key="4">
    <source>
        <dbReference type="Pfam" id="PF13439"/>
    </source>
</evidence>
<dbReference type="CDD" id="cd03809">
    <property type="entry name" value="GT4_MtfB-like"/>
    <property type="match status" value="1"/>
</dbReference>
<dbReference type="Pfam" id="PF00534">
    <property type="entry name" value="Glycos_transf_1"/>
    <property type="match status" value="1"/>
</dbReference>
<feature type="domain" description="Glycosyl transferase family 1" evidence="3">
    <location>
        <begin position="203"/>
        <end position="337"/>
    </location>
</feature>
<dbReference type="PANTHER" id="PTHR46401:SF2">
    <property type="entry name" value="GLYCOSYLTRANSFERASE WBBK-RELATED"/>
    <property type="match status" value="1"/>
</dbReference>
<keyword evidence="2" id="KW-0808">Transferase</keyword>